<feature type="binding site" evidence="15">
    <location>
        <begin position="21"/>
        <end position="25"/>
    </location>
    <ligand>
        <name>ADP</name>
        <dbReference type="ChEBI" id="CHEBI:456216"/>
        <note>allosteric activator; ligand shared between dimeric partners</note>
    </ligand>
</feature>
<keyword evidence="11 15" id="KW-0067">ATP-binding</keyword>
<evidence type="ECO:0000256" key="12">
    <source>
        <dbReference type="ARBA" id="ARBA00022842"/>
    </source>
</evidence>
<keyword evidence="9 15" id="KW-0547">Nucleotide-binding</keyword>
<dbReference type="GO" id="GO:0003872">
    <property type="term" value="F:6-phosphofructokinase activity"/>
    <property type="evidence" value="ECO:0007669"/>
    <property type="project" value="UniProtKB-EC"/>
</dbReference>
<evidence type="ECO:0000256" key="1">
    <source>
        <dbReference type="ARBA" id="ARBA00001946"/>
    </source>
</evidence>
<sequence>MKKIAVLTSGGDSPGMNAAIRAVTKKSMYHGIEVYGVYRGYEGLMDGDIKKLELKDVGSIIHRGGTFLRSARSEKFKTEEGQAQAIENMTKHGIDRLVVIGGDGSYRGAQALHKKGIKTIGISGTIDNDINGTDYTLGFSTAMNTVMEAVDRIRDTATSHERTFIIEVMGRHAGDIAAWSGLATGAESIFIPEKTIPKSEMMYRLKTGFERGKTHSIIIVAEGVGSAEEFATYIKENSDYDPRVTVLGHIQRGGRPVAFDRILGSRLGGKAVDLLMDEVSGMALGLEKNEISVHDFDYVFQKKKADELEEISVLSSELSI</sequence>
<evidence type="ECO:0000256" key="5">
    <source>
        <dbReference type="ARBA" id="ARBA00022490"/>
    </source>
</evidence>
<dbReference type="Proteomes" id="UP000790580">
    <property type="component" value="Unassembled WGS sequence"/>
</dbReference>
<dbReference type="Gene3D" id="3.40.50.460">
    <property type="entry name" value="Phosphofructokinase domain"/>
    <property type="match status" value="1"/>
</dbReference>
<dbReference type="HAMAP" id="MF_00339">
    <property type="entry name" value="Phosphofructokinase_I_B1"/>
    <property type="match status" value="1"/>
</dbReference>
<accession>A0ABS6K007</accession>
<evidence type="ECO:0000256" key="15">
    <source>
        <dbReference type="HAMAP-Rule" id="MF_00339"/>
    </source>
</evidence>
<keyword evidence="8 15" id="KW-0479">Metal-binding</keyword>
<evidence type="ECO:0000313" key="18">
    <source>
        <dbReference type="Proteomes" id="UP000790580"/>
    </source>
</evidence>
<evidence type="ECO:0000256" key="14">
    <source>
        <dbReference type="ARBA" id="ARBA00048070"/>
    </source>
</evidence>
<evidence type="ECO:0000256" key="2">
    <source>
        <dbReference type="ARBA" id="ARBA00002659"/>
    </source>
</evidence>
<keyword evidence="13 15" id="KW-0324">Glycolysis</keyword>
<feature type="binding site" description="in other chain" evidence="15">
    <location>
        <position position="154"/>
    </location>
    <ligand>
        <name>ADP</name>
        <dbReference type="ChEBI" id="CHEBI:456216"/>
        <note>allosteric activator; ligand shared between dimeric partners</note>
    </ligand>
</feature>
<dbReference type="Gene3D" id="3.40.50.450">
    <property type="match status" value="1"/>
</dbReference>
<feature type="binding site" description="in other chain" evidence="15">
    <location>
        <position position="211"/>
    </location>
    <ligand>
        <name>ADP</name>
        <dbReference type="ChEBI" id="CHEBI:456216"/>
        <note>allosteric activator; ligand shared between dimeric partners</note>
    </ligand>
</feature>
<evidence type="ECO:0000256" key="7">
    <source>
        <dbReference type="ARBA" id="ARBA00022679"/>
    </source>
</evidence>
<dbReference type="InterPro" id="IPR035966">
    <property type="entry name" value="PKF_sf"/>
</dbReference>
<keyword evidence="7 15" id="KW-0808">Transferase</keyword>
<dbReference type="NCBIfam" id="NF002872">
    <property type="entry name" value="PRK03202.1"/>
    <property type="match status" value="1"/>
</dbReference>
<feature type="binding site" evidence="15">
    <location>
        <position position="103"/>
    </location>
    <ligand>
        <name>Mg(2+)</name>
        <dbReference type="ChEBI" id="CHEBI:18420"/>
        <note>catalytic</note>
    </ligand>
</feature>
<dbReference type="PRINTS" id="PR00476">
    <property type="entry name" value="PHFRCTKINASE"/>
</dbReference>
<comment type="caution">
    <text evidence="17">The sequence shown here is derived from an EMBL/GenBank/DDBJ whole genome shotgun (WGS) entry which is preliminary data.</text>
</comment>
<dbReference type="RefSeq" id="WP_088073316.1">
    <property type="nucleotide sequence ID" value="NZ_JAHQCR010000084.1"/>
</dbReference>
<reference evidence="17 18" key="1">
    <citation type="submission" date="2021-06" db="EMBL/GenBank/DDBJ databases">
        <title>Bacillus sp. RD4P76, an endophyte from a halophyte.</title>
        <authorList>
            <person name="Sun J.-Q."/>
        </authorList>
    </citation>
    <scope>NUCLEOTIDE SEQUENCE [LARGE SCALE GENOMIC DNA]</scope>
    <source>
        <strain evidence="17 18">JCM 17098</strain>
    </source>
</reference>
<comment type="caution">
    <text evidence="15">Lacks conserved residue(s) required for the propagation of feature annotation.</text>
</comment>
<organism evidence="17 18">
    <name type="scientific">Evansella alkalicola</name>
    <dbReference type="NCBI Taxonomy" id="745819"/>
    <lineage>
        <taxon>Bacteria</taxon>
        <taxon>Bacillati</taxon>
        <taxon>Bacillota</taxon>
        <taxon>Bacilli</taxon>
        <taxon>Bacillales</taxon>
        <taxon>Bacillaceae</taxon>
        <taxon>Evansella</taxon>
    </lineage>
</organism>
<dbReference type="Pfam" id="PF00365">
    <property type="entry name" value="PFK"/>
    <property type="match status" value="1"/>
</dbReference>
<feature type="active site" description="Proton acceptor" evidence="15">
    <location>
        <position position="127"/>
    </location>
</feature>
<evidence type="ECO:0000256" key="13">
    <source>
        <dbReference type="ARBA" id="ARBA00023152"/>
    </source>
</evidence>
<dbReference type="InterPro" id="IPR012003">
    <property type="entry name" value="ATP_PFK_prok-type"/>
</dbReference>
<dbReference type="SUPFAM" id="SSF53784">
    <property type="entry name" value="Phosphofructokinase"/>
    <property type="match status" value="1"/>
</dbReference>
<dbReference type="PIRSF" id="PIRSF000532">
    <property type="entry name" value="ATP_PFK_prok"/>
    <property type="match status" value="1"/>
</dbReference>
<evidence type="ECO:0000256" key="10">
    <source>
        <dbReference type="ARBA" id="ARBA00022777"/>
    </source>
</evidence>
<feature type="binding site" evidence="15">
    <location>
        <begin position="102"/>
        <end position="105"/>
    </location>
    <ligand>
        <name>ATP</name>
        <dbReference type="ChEBI" id="CHEBI:30616"/>
    </ligand>
</feature>
<evidence type="ECO:0000256" key="11">
    <source>
        <dbReference type="ARBA" id="ARBA00022840"/>
    </source>
</evidence>
<comment type="function">
    <text evidence="2 15">Catalyzes the phosphorylation of D-fructose 6-phosphate to fructose 1,6-bisphosphate by ATP, the first committing step of glycolysis.</text>
</comment>
<keyword evidence="10 15" id="KW-0418">Kinase</keyword>
<dbReference type="InterPro" id="IPR012828">
    <property type="entry name" value="PFKA_ATP_prok"/>
</dbReference>
<gene>
    <name evidence="15 17" type="primary">pfkA</name>
    <name evidence="17" type="ORF">KS407_19775</name>
</gene>
<dbReference type="NCBIfam" id="TIGR02482">
    <property type="entry name" value="PFKA_ATP"/>
    <property type="match status" value="1"/>
</dbReference>
<keyword evidence="12 15" id="KW-0460">Magnesium</keyword>
<feature type="domain" description="Phosphofructokinase" evidence="16">
    <location>
        <begin position="3"/>
        <end position="275"/>
    </location>
</feature>
<comment type="similarity">
    <text evidence="15">Belongs to the phosphofructokinase type A (PFKA) family. ATP-dependent PFK group I subfamily. Prokaryotic clade 'B1' sub-subfamily.</text>
</comment>
<comment type="subunit">
    <text evidence="15">Homotetramer.</text>
</comment>
<comment type="cofactor">
    <cofactor evidence="1 15">
        <name>Mg(2+)</name>
        <dbReference type="ChEBI" id="CHEBI:18420"/>
    </cofactor>
</comment>
<feature type="binding site" evidence="15">
    <location>
        <begin position="72"/>
        <end position="73"/>
    </location>
    <ligand>
        <name>ATP</name>
        <dbReference type="ChEBI" id="CHEBI:30616"/>
    </ligand>
</feature>
<keyword evidence="5 15" id="KW-0963">Cytoplasm</keyword>
<dbReference type="EMBL" id="JAHQCR010000084">
    <property type="protein sequence ID" value="MBU9723661.1"/>
    <property type="molecule type" value="Genomic_DNA"/>
</dbReference>
<comment type="catalytic activity">
    <reaction evidence="14 15">
        <text>beta-D-fructose 6-phosphate + ATP = beta-D-fructose 1,6-bisphosphate + ADP + H(+)</text>
        <dbReference type="Rhea" id="RHEA:16109"/>
        <dbReference type="ChEBI" id="CHEBI:15378"/>
        <dbReference type="ChEBI" id="CHEBI:30616"/>
        <dbReference type="ChEBI" id="CHEBI:32966"/>
        <dbReference type="ChEBI" id="CHEBI:57634"/>
        <dbReference type="ChEBI" id="CHEBI:456216"/>
        <dbReference type="EC" id="2.7.1.11"/>
    </reaction>
</comment>
<comment type="activity regulation">
    <text evidence="15">Allosterically activated by ADP and other diphosphonucleosides, and allosterically inhibited by phosphoenolpyruvate.</text>
</comment>
<feature type="binding site" evidence="15">
    <location>
        <position position="162"/>
    </location>
    <ligand>
        <name>substrate</name>
        <note>ligand shared between dimeric partners</note>
    </ligand>
</feature>
<name>A0ABS6K007_9BACI</name>
<feature type="binding site" description="in other chain" evidence="15">
    <location>
        <begin position="125"/>
        <end position="127"/>
    </location>
    <ligand>
        <name>substrate</name>
        <note>ligand shared between dimeric partners</note>
    </ligand>
</feature>
<dbReference type="EC" id="2.7.1.11" evidence="15"/>
<evidence type="ECO:0000313" key="17">
    <source>
        <dbReference type="EMBL" id="MBU9723661.1"/>
    </source>
</evidence>
<dbReference type="InterPro" id="IPR022953">
    <property type="entry name" value="ATP_PFK"/>
</dbReference>
<evidence type="ECO:0000256" key="9">
    <source>
        <dbReference type="ARBA" id="ARBA00022741"/>
    </source>
</evidence>
<keyword evidence="6 15" id="KW-0021">Allosteric enzyme</keyword>
<feature type="binding site" evidence="15">
    <location>
        <position position="11"/>
    </location>
    <ligand>
        <name>ATP</name>
        <dbReference type="ChEBI" id="CHEBI:30616"/>
    </ligand>
</feature>
<dbReference type="InterPro" id="IPR000023">
    <property type="entry name" value="Phosphofructokinase_dom"/>
</dbReference>
<dbReference type="PROSITE" id="PS00433">
    <property type="entry name" value="PHOSPHOFRUCTOKINASE"/>
    <property type="match status" value="1"/>
</dbReference>
<evidence type="ECO:0000256" key="6">
    <source>
        <dbReference type="ARBA" id="ARBA00022533"/>
    </source>
</evidence>
<evidence type="ECO:0000259" key="16">
    <source>
        <dbReference type="Pfam" id="PF00365"/>
    </source>
</evidence>
<feature type="binding site" evidence="15">
    <location>
        <position position="243"/>
    </location>
    <ligand>
        <name>substrate</name>
        <note>ligand shared between dimeric partners</note>
    </ligand>
</feature>
<feature type="binding site" description="in other chain" evidence="15">
    <location>
        <begin position="185"/>
        <end position="187"/>
    </location>
    <ligand>
        <name>ADP</name>
        <dbReference type="ChEBI" id="CHEBI:456216"/>
        <note>allosteric activator; ligand shared between dimeric partners</note>
    </ligand>
</feature>
<feature type="binding site" description="in other chain" evidence="15">
    <location>
        <position position="222"/>
    </location>
    <ligand>
        <name>substrate</name>
        <note>ligand shared between dimeric partners</note>
    </ligand>
</feature>
<evidence type="ECO:0000256" key="3">
    <source>
        <dbReference type="ARBA" id="ARBA00004496"/>
    </source>
</evidence>
<dbReference type="PANTHER" id="PTHR13697">
    <property type="entry name" value="PHOSPHOFRUCTOKINASE"/>
    <property type="match status" value="1"/>
</dbReference>
<dbReference type="PANTHER" id="PTHR13697:SF4">
    <property type="entry name" value="ATP-DEPENDENT 6-PHOSPHOFRUCTOKINASE"/>
    <property type="match status" value="1"/>
</dbReference>
<evidence type="ECO:0000256" key="4">
    <source>
        <dbReference type="ARBA" id="ARBA00004679"/>
    </source>
</evidence>
<keyword evidence="18" id="KW-1185">Reference proteome</keyword>
<feature type="binding site" description="in other chain" evidence="15">
    <location>
        <begin position="249"/>
        <end position="252"/>
    </location>
    <ligand>
        <name>substrate</name>
        <note>ligand shared between dimeric partners</note>
    </ligand>
</feature>
<protein>
    <recommendedName>
        <fullName evidence="15">ATP-dependent 6-phosphofructokinase</fullName>
        <shortName evidence="15">ATP-PFK</shortName>
        <shortName evidence="15">Phosphofructokinase</shortName>
        <ecNumber evidence="15">2.7.1.11</ecNumber>
    </recommendedName>
    <alternativeName>
        <fullName evidence="15">Phosphohexokinase</fullName>
    </alternativeName>
</protein>
<comment type="subcellular location">
    <subcellularLocation>
        <location evidence="3 15">Cytoplasm</location>
    </subcellularLocation>
</comment>
<dbReference type="InterPro" id="IPR015912">
    <property type="entry name" value="Phosphofructokinase_CS"/>
</dbReference>
<evidence type="ECO:0000256" key="8">
    <source>
        <dbReference type="ARBA" id="ARBA00022723"/>
    </source>
</evidence>
<comment type="pathway">
    <text evidence="4 15">Carbohydrate degradation; glycolysis; D-glyceraldehyde 3-phosphate and glycerone phosphate from D-glucose: step 3/4.</text>
</comment>
<feature type="binding site" description="in other chain" evidence="15">
    <location>
        <begin position="169"/>
        <end position="171"/>
    </location>
    <ligand>
        <name>substrate</name>
        <note>ligand shared between dimeric partners</note>
    </ligand>
</feature>
<feature type="binding site" description="in other chain" evidence="15">
    <location>
        <begin position="213"/>
        <end position="215"/>
    </location>
    <ligand>
        <name>ADP</name>
        <dbReference type="ChEBI" id="CHEBI:456216"/>
        <note>allosteric activator; ligand shared between dimeric partners</note>
    </ligand>
</feature>
<proteinExistence type="inferred from homology"/>